<dbReference type="EMBL" id="OV725083">
    <property type="protein sequence ID" value="CAH1408131.1"/>
    <property type="molecule type" value="Genomic_DNA"/>
</dbReference>
<accession>A0A9P0MXS0</accession>
<feature type="transmembrane region" description="Helical" evidence="1">
    <location>
        <begin position="223"/>
        <end position="242"/>
    </location>
</feature>
<keyword evidence="1" id="KW-0812">Transmembrane</keyword>
<name>A0A9P0MXS0_NEZVI</name>
<feature type="transmembrane region" description="Helical" evidence="1">
    <location>
        <begin position="79"/>
        <end position="100"/>
    </location>
</feature>
<feature type="transmembrane region" description="Helical" evidence="1">
    <location>
        <begin position="163"/>
        <end position="186"/>
    </location>
</feature>
<gene>
    <name evidence="2" type="ORF">NEZAVI_LOCUS15719</name>
</gene>
<evidence type="ECO:0000256" key="1">
    <source>
        <dbReference type="SAM" id="Phobius"/>
    </source>
</evidence>
<evidence type="ECO:0000313" key="2">
    <source>
        <dbReference type="EMBL" id="CAH1408131.1"/>
    </source>
</evidence>
<organism evidence="2 3">
    <name type="scientific">Nezara viridula</name>
    <name type="common">Southern green stink bug</name>
    <name type="synonym">Cimex viridulus</name>
    <dbReference type="NCBI Taxonomy" id="85310"/>
    <lineage>
        <taxon>Eukaryota</taxon>
        <taxon>Metazoa</taxon>
        <taxon>Ecdysozoa</taxon>
        <taxon>Arthropoda</taxon>
        <taxon>Hexapoda</taxon>
        <taxon>Insecta</taxon>
        <taxon>Pterygota</taxon>
        <taxon>Neoptera</taxon>
        <taxon>Paraneoptera</taxon>
        <taxon>Hemiptera</taxon>
        <taxon>Heteroptera</taxon>
        <taxon>Panheteroptera</taxon>
        <taxon>Pentatomomorpha</taxon>
        <taxon>Pentatomoidea</taxon>
        <taxon>Pentatomidae</taxon>
        <taxon>Pentatominae</taxon>
        <taxon>Nezara</taxon>
    </lineage>
</organism>
<dbReference type="Proteomes" id="UP001152798">
    <property type="component" value="Chromosome 7"/>
</dbReference>
<keyword evidence="1" id="KW-0472">Membrane</keyword>
<keyword evidence="3" id="KW-1185">Reference proteome</keyword>
<feature type="transmembrane region" description="Helical" evidence="1">
    <location>
        <begin position="254"/>
        <end position="273"/>
    </location>
</feature>
<proteinExistence type="predicted"/>
<evidence type="ECO:0000313" key="3">
    <source>
        <dbReference type="Proteomes" id="UP001152798"/>
    </source>
</evidence>
<dbReference type="OrthoDB" id="10440401at2759"/>
<feature type="transmembrane region" description="Helical" evidence="1">
    <location>
        <begin position="46"/>
        <end position="67"/>
    </location>
</feature>
<reference evidence="2" key="1">
    <citation type="submission" date="2022-01" db="EMBL/GenBank/DDBJ databases">
        <authorList>
            <person name="King R."/>
        </authorList>
    </citation>
    <scope>NUCLEOTIDE SEQUENCE</scope>
</reference>
<dbReference type="AlphaFoldDB" id="A0A9P0MXS0"/>
<keyword evidence="1" id="KW-1133">Transmembrane helix</keyword>
<protein>
    <submittedName>
        <fullName evidence="2">Uncharacterized protein</fullName>
    </submittedName>
</protein>
<sequence>MVTAAPSQQYPIEKVEMVFKDIFKFSRVFSTFPIDNEYSDISKFNIAKGIVLYLLADIFGFELLYRFSIHENFIMGGKIVFALQTIPAIMFYWIHIAWLIRNKSLFKELYDELKDIEHILWESGICWFYKPAWCTKYLSLTAMIISGTLWDILDDILNPEEQLYNMIFIALISVINQYAILVQVMLSILREIRTIEESETVIKLTDKLLAVCQKVNTFYEPQIFFYIVIVYLLILSTIYGMAIEVETLSLISSIWLLSFVSPLIHIIICVDYFSHEVIL</sequence>